<evidence type="ECO:0000256" key="2">
    <source>
        <dbReference type="ARBA" id="ARBA00023125"/>
    </source>
</evidence>
<dbReference type="Proteomes" id="UP000179467">
    <property type="component" value="Unassembled WGS sequence"/>
</dbReference>
<gene>
    <name evidence="5" type="primary">feaR</name>
    <name evidence="5" type="ORF">BHE75_02319</name>
</gene>
<dbReference type="InterPro" id="IPR018060">
    <property type="entry name" value="HTH_AraC"/>
</dbReference>
<dbReference type="PANTHER" id="PTHR46796:SF6">
    <property type="entry name" value="ARAC SUBFAMILY"/>
    <property type="match status" value="1"/>
</dbReference>
<dbReference type="Pfam" id="PF12833">
    <property type="entry name" value="HTH_18"/>
    <property type="match status" value="1"/>
</dbReference>
<dbReference type="Gene3D" id="1.10.10.60">
    <property type="entry name" value="Homeodomain-like"/>
    <property type="match status" value="1"/>
</dbReference>
<dbReference type="EMBL" id="MIPT01000001">
    <property type="protein sequence ID" value="OHT20321.1"/>
    <property type="molecule type" value="Genomic_DNA"/>
</dbReference>
<organism evidence="5 6">
    <name type="scientific">Edaphosphingomonas haloaromaticamans</name>
    <dbReference type="NCBI Taxonomy" id="653954"/>
    <lineage>
        <taxon>Bacteria</taxon>
        <taxon>Pseudomonadati</taxon>
        <taxon>Pseudomonadota</taxon>
        <taxon>Alphaproteobacteria</taxon>
        <taxon>Sphingomonadales</taxon>
        <taxon>Rhizorhabdaceae</taxon>
        <taxon>Edaphosphingomonas</taxon>
    </lineage>
</organism>
<dbReference type="InterPro" id="IPR009057">
    <property type="entry name" value="Homeodomain-like_sf"/>
</dbReference>
<evidence type="ECO:0000259" key="4">
    <source>
        <dbReference type="PROSITE" id="PS01124"/>
    </source>
</evidence>
<evidence type="ECO:0000313" key="6">
    <source>
        <dbReference type="Proteomes" id="UP000179467"/>
    </source>
</evidence>
<dbReference type="Pfam" id="PF14525">
    <property type="entry name" value="AraC_binding_2"/>
    <property type="match status" value="1"/>
</dbReference>
<dbReference type="SMART" id="SM00342">
    <property type="entry name" value="HTH_ARAC"/>
    <property type="match status" value="1"/>
</dbReference>
<feature type="domain" description="HTH araC/xylS-type" evidence="4">
    <location>
        <begin position="212"/>
        <end position="312"/>
    </location>
</feature>
<dbReference type="InterPro" id="IPR035418">
    <property type="entry name" value="AraC-bd_2"/>
</dbReference>
<keyword evidence="3" id="KW-0804">Transcription</keyword>
<dbReference type="RefSeq" id="WP_070933927.1">
    <property type="nucleotide sequence ID" value="NZ_MIPT01000001.1"/>
</dbReference>
<keyword evidence="2" id="KW-0238">DNA-binding</keyword>
<keyword evidence="6" id="KW-1185">Reference proteome</keyword>
<reference evidence="5 6" key="1">
    <citation type="submission" date="2016-09" db="EMBL/GenBank/DDBJ databases">
        <title>Metabolic pathway, cell adaptation mechanisms and a novel monoxygenase revealed through proteogenomic-transcription analysis of a Sphingomonas haloaromaticamans strain degrading the fungicide ortho-phenylphenol.</title>
        <authorList>
            <person name="Perruchon C."/>
            <person name="Papadopoulou E.S."/>
            <person name="Rousidou C."/>
            <person name="Vasileiadis S."/>
            <person name="Tanou G."/>
            <person name="Amoutzias G."/>
            <person name="Molassiotis A."/>
            <person name="Karpouzas D.G."/>
        </authorList>
    </citation>
    <scope>NUCLEOTIDE SEQUENCE [LARGE SCALE GENOMIC DNA]</scope>
    <source>
        <strain evidence="5 6">P3</strain>
    </source>
</reference>
<keyword evidence="1" id="KW-0805">Transcription regulation</keyword>
<dbReference type="GO" id="GO:0003700">
    <property type="term" value="F:DNA-binding transcription factor activity"/>
    <property type="evidence" value="ECO:0007669"/>
    <property type="project" value="InterPro"/>
</dbReference>
<dbReference type="SUPFAM" id="SSF46689">
    <property type="entry name" value="Homeodomain-like"/>
    <property type="match status" value="1"/>
</dbReference>
<evidence type="ECO:0000313" key="5">
    <source>
        <dbReference type="EMBL" id="OHT20321.1"/>
    </source>
</evidence>
<dbReference type="AlphaFoldDB" id="A0A1S1HFS2"/>
<evidence type="ECO:0000256" key="1">
    <source>
        <dbReference type="ARBA" id="ARBA00023015"/>
    </source>
</evidence>
<dbReference type="InterPro" id="IPR050204">
    <property type="entry name" value="AraC_XylS_family_regulators"/>
</dbReference>
<sequence>MKKGVSVSTDHIEPSLRSEFWREMARPLFELLPLEPGEDHYRGAVQSVPFGRMTLASISFNRQHYNRNRRTILRSGLDDYLLQLVVAGTLRADCDGIPIAADVGDICVFDLARPFTSRAEPGSRITMLVPRDPIDRAAGGRSLHGHRLAADTPVTRLLAGCLTHFHAVAGDLDQADAAAMEDSVAGLLAAALTRKPIVHGDAAPIVSEGIRRRIARHIDDHIADTTLSPRSIMREFQISRAHLYRLFAEEGGIATLIRDKRLDAAFRFLALERNAMLPIADLGYRLGFPNPSRFSKAFRARFAMTPREARNGGAENLNQILGGNDIHHHLADVIARIPPSRRG</sequence>
<dbReference type="PANTHER" id="PTHR46796">
    <property type="entry name" value="HTH-TYPE TRANSCRIPTIONAL ACTIVATOR RHAS-RELATED"/>
    <property type="match status" value="1"/>
</dbReference>
<dbReference type="PROSITE" id="PS01124">
    <property type="entry name" value="HTH_ARAC_FAMILY_2"/>
    <property type="match status" value="1"/>
</dbReference>
<comment type="caution">
    <text evidence="5">The sequence shown here is derived from an EMBL/GenBank/DDBJ whole genome shotgun (WGS) entry which is preliminary data.</text>
</comment>
<dbReference type="GO" id="GO:0043565">
    <property type="term" value="F:sequence-specific DNA binding"/>
    <property type="evidence" value="ECO:0007669"/>
    <property type="project" value="InterPro"/>
</dbReference>
<accession>A0A1S1HFS2</accession>
<evidence type="ECO:0000256" key="3">
    <source>
        <dbReference type="ARBA" id="ARBA00023163"/>
    </source>
</evidence>
<name>A0A1S1HFS2_9SPHN</name>
<dbReference type="OrthoDB" id="7191628at2"/>
<protein>
    <submittedName>
        <fullName evidence="5">Transcriptional activator FeaR</fullName>
    </submittedName>
</protein>
<proteinExistence type="predicted"/>